<feature type="compositionally biased region" description="Polar residues" evidence="8">
    <location>
        <begin position="707"/>
        <end position="722"/>
    </location>
</feature>
<organism evidence="10">
    <name type="scientific">Marchantia polymorpha subsp. ruderalis</name>
    <dbReference type="NCBI Taxonomy" id="1480154"/>
    <lineage>
        <taxon>Eukaryota</taxon>
        <taxon>Viridiplantae</taxon>
        <taxon>Streptophyta</taxon>
        <taxon>Embryophyta</taxon>
        <taxon>Marchantiophyta</taxon>
        <taxon>Marchantiopsida</taxon>
        <taxon>Marchantiidae</taxon>
        <taxon>Marchantiales</taxon>
        <taxon>Marchantiaceae</taxon>
        <taxon>Marchantia</taxon>
    </lineage>
</organism>
<dbReference type="PANTHER" id="PTHR31251">
    <property type="entry name" value="SQUAMOSA PROMOTER-BINDING-LIKE PROTEIN 4"/>
    <property type="match status" value="1"/>
</dbReference>
<feature type="compositionally biased region" description="Polar residues" evidence="8">
    <location>
        <begin position="1"/>
        <end position="28"/>
    </location>
</feature>
<dbReference type="PROSITE" id="PS51141">
    <property type="entry name" value="ZF_SBP"/>
    <property type="match status" value="1"/>
</dbReference>
<dbReference type="Pfam" id="PF03110">
    <property type="entry name" value="SBP"/>
    <property type="match status" value="1"/>
</dbReference>
<name>A0A1B4Z1J3_MARPO</name>
<feature type="compositionally biased region" description="Basic residues" evidence="8">
    <location>
        <begin position="396"/>
        <end position="405"/>
    </location>
</feature>
<feature type="region of interest" description="Disordered" evidence="8">
    <location>
        <begin position="702"/>
        <end position="722"/>
    </location>
</feature>
<keyword evidence="5" id="KW-0804">Transcription</keyword>
<evidence type="ECO:0000256" key="3">
    <source>
        <dbReference type="ARBA" id="ARBA00022771"/>
    </source>
</evidence>
<protein>
    <submittedName>
        <fullName evidence="10">SQUAMOSA promoter-binding protein-like protein</fullName>
    </submittedName>
</protein>
<dbReference type="InterPro" id="IPR036893">
    <property type="entry name" value="SBP_sf"/>
</dbReference>
<reference evidence="10" key="1">
    <citation type="submission" date="2015-08" db="EMBL/GenBank/DDBJ databases">
        <title>Characterization of the SPL gene family in Marchantia polymorpha.</title>
        <authorList>
            <person name="Niwa M."/>
            <person name="Yamaguchi A."/>
            <person name="Araki T."/>
        </authorList>
    </citation>
    <scope>NUCLEOTIDE SEQUENCE</scope>
    <source>
        <strain evidence="10">Takaragaike-1</strain>
    </source>
</reference>
<evidence type="ECO:0000313" key="10">
    <source>
        <dbReference type="EMBL" id="BAV53279.1"/>
    </source>
</evidence>
<feature type="compositionally biased region" description="Gly residues" evidence="8">
    <location>
        <begin position="153"/>
        <end position="167"/>
    </location>
</feature>
<evidence type="ECO:0000259" key="9">
    <source>
        <dbReference type="PROSITE" id="PS51141"/>
    </source>
</evidence>
<dbReference type="EMBL" id="LC073340">
    <property type="protein sequence ID" value="BAV53279.1"/>
    <property type="molecule type" value="mRNA"/>
</dbReference>
<dbReference type="FunFam" id="4.10.1100.10:FF:000001">
    <property type="entry name" value="Squamosa promoter-binding-like protein 14"/>
    <property type="match status" value="1"/>
</dbReference>
<dbReference type="InterPro" id="IPR044817">
    <property type="entry name" value="SBP-like"/>
</dbReference>
<feature type="region of interest" description="Disordered" evidence="8">
    <location>
        <begin position="147"/>
        <end position="192"/>
    </location>
</feature>
<proteinExistence type="evidence at transcript level"/>
<feature type="domain" description="SBP-type" evidence="9">
    <location>
        <begin position="329"/>
        <end position="406"/>
    </location>
</feature>
<evidence type="ECO:0000256" key="4">
    <source>
        <dbReference type="ARBA" id="ARBA00022833"/>
    </source>
</evidence>
<evidence type="ECO:0000256" key="8">
    <source>
        <dbReference type="SAM" id="MobiDB-lite"/>
    </source>
</evidence>
<feature type="compositionally biased region" description="Polar residues" evidence="8">
    <location>
        <begin position="75"/>
        <end position="109"/>
    </location>
</feature>
<feature type="compositionally biased region" description="Polar residues" evidence="8">
    <location>
        <begin position="457"/>
        <end position="482"/>
    </location>
</feature>
<feature type="compositionally biased region" description="Polar residues" evidence="8">
    <location>
        <begin position="53"/>
        <end position="64"/>
    </location>
</feature>
<dbReference type="Gene3D" id="4.10.1100.10">
    <property type="entry name" value="Transcription factor, SBP-box domain"/>
    <property type="match status" value="1"/>
</dbReference>
<sequence>MEDAKNSGTVQSPRYCNGSQSKSYSLSNQQQQQQHQHQQQQQQQQQHLKDSSPRSASVVGQQPPFSRLHPLMAPQHTSTTTTSNSVGQSQSPHGAWASTPSDWDSAPNMSETMEATANGSAQDYHGVRSSGSDWDVKISPWDWEQMSTICAPGRGGGGGGGGGGGEGAHSSKGSYSLSQSSESGSIGGGGSGGVGAANRVTLPKIEADLGNGGGSLESNRIVNLVVDRRAPPQQSSAASIDDHRNRLLLGLGGVDDVSSEERRRYCQEHCNGGTAKIGAADAMIGLNLGRREYFEDAVAPARTCGGAPTPFAVCPPGKKQRVQSPGVQVPRCQVDGCRQDLSSAKDYHRRHKVCEMHSKASRVMVAGLEQRFCQQCSRFHVLTEFDEGKRSCRRRLAGHNERRRKPQPESAAIASTGSSAALHAESGSHATSVNGEEDKRGTNGLAERGSYMPSHRTPGSSSTSVEENSDDQSGSMGTTLKLNQGRSLWQGISRVEEAAGLACQVPCGERQQPYLSSATTHRMLSVMQSPKGVHQFLLEGSGGPGLTLASTSGTTSVLSTLESPTSTSVSGLSDSGRALSLLSSQAWGSRGGAPGSVSLDLSSQPSVALLDRLISEKTGVPFSPRRQPSPYHSASATAENLFPLQPHSMRVEAREQHRSFISGMNLVGSGFDGGMLALMQGNPDFLAGYGAVSVAQRPTIDLMRHPSPQSHNSSTHPSGVQSAEFSALRSYESFESLL</sequence>
<dbReference type="PANTHER" id="PTHR31251:SF169">
    <property type="entry name" value="SQUAMOSA PROMOTER-BINDING-LIKE PROTEIN 8"/>
    <property type="match status" value="1"/>
</dbReference>
<keyword evidence="3 7" id="KW-0863">Zinc-finger</keyword>
<feature type="compositionally biased region" description="Low complexity" evidence="8">
    <location>
        <begin position="29"/>
        <end position="46"/>
    </location>
</feature>
<feature type="compositionally biased region" description="Low complexity" evidence="8">
    <location>
        <begin position="170"/>
        <end position="184"/>
    </location>
</feature>
<dbReference type="SUPFAM" id="SSF103612">
    <property type="entry name" value="SBT domain"/>
    <property type="match status" value="1"/>
</dbReference>
<feature type="compositionally biased region" description="Low complexity" evidence="8">
    <location>
        <begin position="410"/>
        <end position="421"/>
    </location>
</feature>
<dbReference type="GO" id="GO:0003677">
    <property type="term" value="F:DNA binding"/>
    <property type="evidence" value="ECO:0007669"/>
    <property type="project" value="InterPro"/>
</dbReference>
<keyword evidence="4" id="KW-0862">Zinc</keyword>
<evidence type="ECO:0000256" key="1">
    <source>
        <dbReference type="ARBA" id="ARBA00004123"/>
    </source>
</evidence>
<keyword evidence="6" id="KW-0539">Nucleus</keyword>
<dbReference type="GO" id="GO:0005634">
    <property type="term" value="C:nucleus"/>
    <property type="evidence" value="ECO:0007669"/>
    <property type="project" value="UniProtKB-SubCell"/>
</dbReference>
<feature type="region of interest" description="Disordered" evidence="8">
    <location>
        <begin position="1"/>
        <end position="109"/>
    </location>
</feature>
<dbReference type="InterPro" id="IPR004333">
    <property type="entry name" value="SBP_dom"/>
</dbReference>
<comment type="subcellular location">
    <subcellularLocation>
        <location evidence="1">Nucleus</location>
    </subcellularLocation>
</comment>
<evidence type="ECO:0000256" key="5">
    <source>
        <dbReference type="ARBA" id="ARBA00023163"/>
    </source>
</evidence>
<evidence type="ECO:0000256" key="7">
    <source>
        <dbReference type="PROSITE-ProRule" id="PRU00470"/>
    </source>
</evidence>
<evidence type="ECO:0000256" key="6">
    <source>
        <dbReference type="ARBA" id="ARBA00023242"/>
    </source>
</evidence>
<keyword evidence="2" id="KW-0479">Metal-binding</keyword>
<dbReference type="AlphaFoldDB" id="A0A1B4Z1J3"/>
<feature type="region of interest" description="Disordered" evidence="8">
    <location>
        <begin position="396"/>
        <end position="482"/>
    </location>
</feature>
<gene>
    <name evidence="10" type="primary">MpSPL2</name>
</gene>
<evidence type="ECO:0000256" key="2">
    <source>
        <dbReference type="ARBA" id="ARBA00022723"/>
    </source>
</evidence>
<accession>A0A1B4Z1J3</accession>
<dbReference type="GO" id="GO:0008270">
    <property type="term" value="F:zinc ion binding"/>
    <property type="evidence" value="ECO:0007669"/>
    <property type="project" value="UniProtKB-KW"/>
</dbReference>